<organism evidence="11 12">
    <name type="scientific">Auxenochlorella protothecoides</name>
    <name type="common">Green microalga</name>
    <name type="synonym">Chlorella protothecoides</name>
    <dbReference type="NCBI Taxonomy" id="3075"/>
    <lineage>
        <taxon>Eukaryota</taxon>
        <taxon>Viridiplantae</taxon>
        <taxon>Chlorophyta</taxon>
        <taxon>core chlorophytes</taxon>
        <taxon>Trebouxiophyceae</taxon>
        <taxon>Chlorellales</taxon>
        <taxon>Chlorellaceae</taxon>
        <taxon>Auxenochlorella</taxon>
    </lineage>
</organism>
<evidence type="ECO:0000256" key="4">
    <source>
        <dbReference type="ARBA" id="ARBA00022816"/>
    </source>
</evidence>
<dbReference type="GO" id="GO:0015031">
    <property type="term" value="P:protein transport"/>
    <property type="evidence" value="ECO:0007669"/>
    <property type="project" value="UniProtKB-KW"/>
</dbReference>
<comment type="similarity">
    <text evidence="2">Belongs to the GLE1 family.</text>
</comment>
<dbReference type="GO" id="GO:0005737">
    <property type="term" value="C:cytoplasm"/>
    <property type="evidence" value="ECO:0007669"/>
    <property type="project" value="TreeGrafter"/>
</dbReference>
<evidence type="ECO:0000256" key="7">
    <source>
        <dbReference type="ARBA" id="ARBA00023132"/>
    </source>
</evidence>
<dbReference type="Pfam" id="PF07817">
    <property type="entry name" value="GLE1"/>
    <property type="match status" value="1"/>
</dbReference>
<dbReference type="OrthoDB" id="420884at2759"/>
<dbReference type="eggNOG" id="KOG2412">
    <property type="taxonomic scope" value="Eukaryota"/>
</dbReference>
<evidence type="ECO:0000256" key="2">
    <source>
        <dbReference type="ARBA" id="ARBA00011056"/>
    </source>
</evidence>
<keyword evidence="12" id="KW-1185">Reference proteome</keyword>
<evidence type="ECO:0000256" key="8">
    <source>
        <dbReference type="ARBA" id="ARBA00023242"/>
    </source>
</evidence>
<dbReference type="GO" id="GO:0031369">
    <property type="term" value="F:translation initiation factor binding"/>
    <property type="evidence" value="ECO:0007669"/>
    <property type="project" value="TreeGrafter"/>
</dbReference>
<reference evidence="11 12" key="1">
    <citation type="journal article" date="2014" name="BMC Genomics">
        <title>Oil accumulation mechanisms of the oleaginous microalga Chlorella protothecoides revealed through its genome, transcriptomes, and proteomes.</title>
        <authorList>
            <person name="Gao C."/>
            <person name="Wang Y."/>
            <person name="Shen Y."/>
            <person name="Yan D."/>
            <person name="He X."/>
            <person name="Dai J."/>
            <person name="Wu Q."/>
        </authorList>
    </citation>
    <scope>NUCLEOTIDE SEQUENCE [LARGE SCALE GENOMIC DNA]</scope>
    <source>
        <strain evidence="11 12">0710</strain>
    </source>
</reference>
<keyword evidence="4" id="KW-0509">mRNA transport</keyword>
<protein>
    <recommendedName>
        <fullName evidence="9">mRNA export factor GLE1</fullName>
    </recommendedName>
    <alternativeName>
        <fullName evidence="10">Nucleoporin GLE1</fullName>
    </alternativeName>
</protein>
<dbReference type="STRING" id="3075.A0A087SP22"/>
<evidence type="ECO:0000256" key="6">
    <source>
        <dbReference type="ARBA" id="ARBA00023010"/>
    </source>
</evidence>
<dbReference type="PANTHER" id="PTHR12960">
    <property type="entry name" value="GLE-1-RELATED"/>
    <property type="match status" value="1"/>
</dbReference>
<keyword evidence="8" id="KW-0539">Nucleus</keyword>
<dbReference type="EMBL" id="KL662147">
    <property type="protein sequence ID" value="KFM27476.1"/>
    <property type="molecule type" value="Genomic_DNA"/>
</dbReference>
<dbReference type="GeneID" id="23617448"/>
<keyword evidence="5" id="KW-0653">Protein transport</keyword>
<dbReference type="Gene3D" id="1.25.40.510">
    <property type="entry name" value="GLE1-like"/>
    <property type="match status" value="1"/>
</dbReference>
<evidence type="ECO:0000256" key="10">
    <source>
        <dbReference type="ARBA" id="ARBA00029983"/>
    </source>
</evidence>
<evidence type="ECO:0000313" key="12">
    <source>
        <dbReference type="Proteomes" id="UP000028924"/>
    </source>
</evidence>
<comment type="subcellular location">
    <subcellularLocation>
        <location evidence="1">Nucleus</location>
        <location evidence="1">Nuclear pore complex</location>
    </subcellularLocation>
</comment>
<sequence>MRSKPAPFPRQQLRAATQLGRLDAALGRLEVQEASVAQELARHAAADAAREAEGEAARRRERASSRARLLSSLRSAVHATPGALEWKRHLEALLAEAKALAAPYKADPGTKAARRAVDKALTLGVQQVSASREQVSRLSLRLGALMAEQGPGPASAYAQLALAAKICVQCEVQVTRLPGFAFPLAEVAVAVAAGQPAFAELLIAQLVAACPLCLPMVYGRDGAGAGEEAWLRLSGYKVRTDEDSGQTTRESTDEYMLRVGGFVRLYAAFTQCDAANNPHGLKKAWTWLARFLNAVPADRASATALIAFLQVAAYRLHRAYRGQALKLFEVVHRDYLARLNACEDPDARANFTRIKTFLEERAYLAEPEGRALPKFDTSSIDRA</sequence>
<evidence type="ECO:0000256" key="3">
    <source>
        <dbReference type="ARBA" id="ARBA00022448"/>
    </source>
</evidence>
<keyword evidence="6" id="KW-0811">Translocation</keyword>
<dbReference type="GO" id="GO:0016973">
    <property type="term" value="P:poly(A)+ mRNA export from nucleus"/>
    <property type="evidence" value="ECO:0007669"/>
    <property type="project" value="InterPro"/>
</dbReference>
<name>A0A087SP22_AUXPR</name>
<dbReference type="PANTHER" id="PTHR12960:SF0">
    <property type="entry name" value="MRNA EXPORT FACTOR GLE1"/>
    <property type="match status" value="1"/>
</dbReference>
<keyword evidence="3" id="KW-0813">Transport</keyword>
<dbReference type="KEGG" id="apro:F751_6057"/>
<keyword evidence="7" id="KW-0906">Nuclear pore complex</keyword>
<evidence type="ECO:0000256" key="5">
    <source>
        <dbReference type="ARBA" id="ARBA00022927"/>
    </source>
</evidence>
<gene>
    <name evidence="11" type="ORF">F751_6057</name>
</gene>
<evidence type="ECO:0000256" key="9">
    <source>
        <dbReference type="ARBA" id="ARBA00026227"/>
    </source>
</evidence>
<proteinExistence type="inferred from homology"/>
<dbReference type="InterPro" id="IPR012476">
    <property type="entry name" value="GLE1"/>
</dbReference>
<dbReference type="Proteomes" id="UP000028924">
    <property type="component" value="Unassembled WGS sequence"/>
</dbReference>
<accession>A0A087SP22</accession>
<dbReference type="GO" id="GO:0000822">
    <property type="term" value="F:inositol hexakisphosphate binding"/>
    <property type="evidence" value="ECO:0007669"/>
    <property type="project" value="TreeGrafter"/>
</dbReference>
<evidence type="ECO:0000256" key="1">
    <source>
        <dbReference type="ARBA" id="ARBA00004567"/>
    </source>
</evidence>
<evidence type="ECO:0000313" key="11">
    <source>
        <dbReference type="EMBL" id="KFM27476.1"/>
    </source>
</evidence>
<dbReference type="GO" id="GO:0044614">
    <property type="term" value="C:nuclear pore cytoplasmic filaments"/>
    <property type="evidence" value="ECO:0007669"/>
    <property type="project" value="TreeGrafter"/>
</dbReference>
<dbReference type="InterPro" id="IPR038506">
    <property type="entry name" value="GLE1-like_sf"/>
</dbReference>
<dbReference type="AlphaFoldDB" id="A0A087SP22"/>
<dbReference type="GO" id="GO:0005543">
    <property type="term" value="F:phospholipid binding"/>
    <property type="evidence" value="ECO:0007669"/>
    <property type="project" value="TreeGrafter"/>
</dbReference>
<dbReference type="RefSeq" id="XP_011400453.1">
    <property type="nucleotide sequence ID" value="XM_011402151.1"/>
</dbReference>